<keyword evidence="1" id="KW-0812">Transmembrane</keyword>
<feature type="transmembrane region" description="Helical" evidence="1">
    <location>
        <begin position="7"/>
        <end position="24"/>
    </location>
</feature>
<dbReference type="AlphaFoldDB" id="A0A1G2HN05"/>
<evidence type="ECO:0000313" key="3">
    <source>
        <dbReference type="Proteomes" id="UP000176855"/>
    </source>
</evidence>
<gene>
    <name evidence="2" type="ORF">A2730_01340</name>
</gene>
<comment type="caution">
    <text evidence="2">The sequence shown here is derived from an EMBL/GenBank/DDBJ whole genome shotgun (WGS) entry which is preliminary data.</text>
</comment>
<dbReference type="PANTHER" id="PTHR37304:SF1">
    <property type="entry name" value="MEMBRANE PROTEIN"/>
    <property type="match status" value="1"/>
</dbReference>
<dbReference type="InterPro" id="IPR007211">
    <property type="entry name" value="DUF378"/>
</dbReference>
<dbReference type="EMBL" id="MHOO01000011">
    <property type="protein sequence ID" value="OGZ63914.1"/>
    <property type="molecule type" value="Genomic_DNA"/>
</dbReference>
<evidence type="ECO:0000256" key="1">
    <source>
        <dbReference type="SAM" id="Phobius"/>
    </source>
</evidence>
<dbReference type="Pfam" id="PF04070">
    <property type="entry name" value="DUF378"/>
    <property type="match status" value="1"/>
</dbReference>
<evidence type="ECO:0008006" key="4">
    <source>
        <dbReference type="Google" id="ProtNLM"/>
    </source>
</evidence>
<organism evidence="2 3">
    <name type="scientific">Candidatus Staskawiczbacteria bacterium RIFCSPHIGHO2_01_FULL_39_25</name>
    <dbReference type="NCBI Taxonomy" id="1802202"/>
    <lineage>
        <taxon>Bacteria</taxon>
        <taxon>Candidatus Staskawicziibacteriota</taxon>
    </lineage>
</organism>
<proteinExistence type="predicted"/>
<keyword evidence="1" id="KW-0472">Membrane</keyword>
<accession>A0A1G2HN05</accession>
<reference evidence="2 3" key="1">
    <citation type="journal article" date="2016" name="Nat. Commun.">
        <title>Thousands of microbial genomes shed light on interconnected biogeochemical processes in an aquifer system.</title>
        <authorList>
            <person name="Anantharaman K."/>
            <person name="Brown C.T."/>
            <person name="Hug L.A."/>
            <person name="Sharon I."/>
            <person name="Castelle C.J."/>
            <person name="Probst A.J."/>
            <person name="Thomas B.C."/>
            <person name="Singh A."/>
            <person name="Wilkins M.J."/>
            <person name="Karaoz U."/>
            <person name="Brodie E.L."/>
            <person name="Williams K.H."/>
            <person name="Hubbard S.S."/>
            <person name="Banfield J.F."/>
        </authorList>
    </citation>
    <scope>NUCLEOTIDE SEQUENCE [LARGE SCALE GENOMIC DNA]</scope>
</reference>
<keyword evidence="1" id="KW-1133">Transmembrane helix</keyword>
<dbReference type="Proteomes" id="UP000176855">
    <property type="component" value="Unassembled WGS sequence"/>
</dbReference>
<protein>
    <recommendedName>
        <fullName evidence="4">DUF378 domain-containing protein</fullName>
    </recommendedName>
</protein>
<evidence type="ECO:0000313" key="2">
    <source>
        <dbReference type="EMBL" id="OGZ63914.1"/>
    </source>
</evidence>
<feature type="transmembrane region" description="Helical" evidence="1">
    <location>
        <begin position="44"/>
        <end position="61"/>
    </location>
</feature>
<dbReference type="PANTHER" id="PTHR37304">
    <property type="entry name" value="MEMBRANE PROTEIN-RELATED"/>
    <property type="match status" value="1"/>
</dbReference>
<sequence length="66" mass="7381">MQKLTTLDIVALVLLVVGGLNWGLLGLVNMNVVDTVFGMTISRFIYIVVGLAALYVAWLWMKLERK</sequence>
<name>A0A1G2HN05_9BACT</name>
<dbReference type="STRING" id="1802202.A2730_01340"/>